<keyword evidence="1" id="KW-0805">Transcription regulation</keyword>
<organism evidence="6 7">
    <name type="scientific">Pseudonocardia humida</name>
    <dbReference type="NCBI Taxonomy" id="2800819"/>
    <lineage>
        <taxon>Bacteria</taxon>
        <taxon>Bacillati</taxon>
        <taxon>Actinomycetota</taxon>
        <taxon>Actinomycetes</taxon>
        <taxon>Pseudonocardiales</taxon>
        <taxon>Pseudonocardiaceae</taxon>
        <taxon>Pseudonocardia</taxon>
    </lineage>
</organism>
<dbReference type="Proteomes" id="UP001165283">
    <property type="component" value="Unassembled WGS sequence"/>
</dbReference>
<evidence type="ECO:0000256" key="4">
    <source>
        <dbReference type="SAM" id="MobiDB-lite"/>
    </source>
</evidence>
<dbReference type="EMBL" id="JAGSOV010000006">
    <property type="protein sequence ID" value="MCO1653754.1"/>
    <property type="molecule type" value="Genomic_DNA"/>
</dbReference>
<evidence type="ECO:0000313" key="7">
    <source>
        <dbReference type="Proteomes" id="UP001165283"/>
    </source>
</evidence>
<evidence type="ECO:0000256" key="1">
    <source>
        <dbReference type="ARBA" id="ARBA00023015"/>
    </source>
</evidence>
<evidence type="ECO:0000256" key="2">
    <source>
        <dbReference type="ARBA" id="ARBA00023125"/>
    </source>
</evidence>
<protein>
    <submittedName>
        <fullName evidence="6">MarR family transcriptional regulator</fullName>
    </submittedName>
</protein>
<keyword evidence="2" id="KW-0238">DNA-binding</keyword>
<dbReference type="PANTHER" id="PTHR33164">
    <property type="entry name" value="TRANSCRIPTIONAL REGULATOR, MARR FAMILY"/>
    <property type="match status" value="1"/>
</dbReference>
<dbReference type="PANTHER" id="PTHR33164:SF64">
    <property type="entry name" value="TRANSCRIPTIONAL REGULATOR SLYA"/>
    <property type="match status" value="1"/>
</dbReference>
<name>A0ABT0ZSR2_9PSEU</name>
<dbReference type="SUPFAM" id="SSF46785">
    <property type="entry name" value="Winged helix' DNA-binding domain"/>
    <property type="match status" value="1"/>
</dbReference>
<dbReference type="SMART" id="SM00347">
    <property type="entry name" value="HTH_MARR"/>
    <property type="match status" value="1"/>
</dbReference>
<dbReference type="InterPro" id="IPR039422">
    <property type="entry name" value="MarR/SlyA-like"/>
</dbReference>
<sequence>MWQRCYISTVTSSDPTRSRGRWQPLRDLLAEIEAEIENVYAARGLHDVRPRYVHPLIRLAHTGPLTIRELAESLGRTHSAISQTLAGMRREGLIDSEPGEDARTRRITLTERGRSLVPFLEAEWRATEQAVAQLDDEVMPHSLSRAVIATTEALRRRSMKDRISDLIGGAMPPQPPDDQKAARQETTGDAGGPDDDADPDAGSTTSGPGANR</sequence>
<proteinExistence type="predicted"/>
<accession>A0ABT0ZSR2</accession>
<reference evidence="6" key="1">
    <citation type="submission" date="2021-04" db="EMBL/GenBank/DDBJ databases">
        <title>Pseudonocardia sp. nov., isolated from sandy soil of mangrove forest.</title>
        <authorList>
            <person name="Zan Z."/>
            <person name="Huang R."/>
            <person name="Liu W."/>
        </authorList>
    </citation>
    <scope>NUCLEOTIDE SEQUENCE</scope>
    <source>
        <strain evidence="6">S2-4</strain>
    </source>
</reference>
<dbReference type="InterPro" id="IPR036390">
    <property type="entry name" value="WH_DNA-bd_sf"/>
</dbReference>
<evidence type="ECO:0000259" key="5">
    <source>
        <dbReference type="SMART" id="SM00347"/>
    </source>
</evidence>
<dbReference type="InterPro" id="IPR000835">
    <property type="entry name" value="HTH_MarR-typ"/>
</dbReference>
<gene>
    <name evidence="6" type="ORF">KDL28_01665</name>
</gene>
<keyword evidence="7" id="KW-1185">Reference proteome</keyword>
<evidence type="ECO:0000256" key="3">
    <source>
        <dbReference type="ARBA" id="ARBA00023163"/>
    </source>
</evidence>
<dbReference type="Gene3D" id="1.10.10.10">
    <property type="entry name" value="Winged helix-like DNA-binding domain superfamily/Winged helix DNA-binding domain"/>
    <property type="match status" value="1"/>
</dbReference>
<dbReference type="Pfam" id="PF12802">
    <property type="entry name" value="MarR_2"/>
    <property type="match status" value="1"/>
</dbReference>
<comment type="caution">
    <text evidence="6">The sequence shown here is derived from an EMBL/GenBank/DDBJ whole genome shotgun (WGS) entry which is preliminary data.</text>
</comment>
<evidence type="ECO:0000313" key="6">
    <source>
        <dbReference type="EMBL" id="MCO1653754.1"/>
    </source>
</evidence>
<feature type="domain" description="HTH marR-type" evidence="5">
    <location>
        <begin position="41"/>
        <end position="139"/>
    </location>
</feature>
<dbReference type="InterPro" id="IPR036388">
    <property type="entry name" value="WH-like_DNA-bd_sf"/>
</dbReference>
<keyword evidence="3" id="KW-0804">Transcription</keyword>
<feature type="region of interest" description="Disordered" evidence="4">
    <location>
        <begin position="165"/>
        <end position="212"/>
    </location>
</feature>
<dbReference type="CDD" id="cd00090">
    <property type="entry name" value="HTH_ARSR"/>
    <property type="match status" value="1"/>
</dbReference>
<dbReference type="InterPro" id="IPR011991">
    <property type="entry name" value="ArsR-like_HTH"/>
</dbReference>